<name>A0A4W5K6L3_9TELE</name>
<reference evidence="6" key="1">
    <citation type="submission" date="2018-06" db="EMBL/GenBank/DDBJ databases">
        <title>Genome assembly of Danube salmon.</title>
        <authorList>
            <person name="Macqueen D.J."/>
            <person name="Gundappa M.K."/>
        </authorList>
    </citation>
    <scope>NUCLEOTIDE SEQUENCE [LARGE SCALE GENOMIC DNA]</scope>
</reference>
<dbReference type="GeneTree" id="ENSGT00970000197589"/>
<proteinExistence type="predicted"/>
<dbReference type="Ensembl" id="ENSHHUT00000007882.1">
    <property type="protein sequence ID" value="ENSHHUP00000007649.1"/>
    <property type="gene ID" value="ENSHHUG00000004715.1"/>
</dbReference>
<protein>
    <submittedName>
        <fullName evidence="5">Uncharacterized protein</fullName>
    </submittedName>
</protein>
<dbReference type="STRING" id="62062.ENSHHUP00000007649"/>
<dbReference type="GO" id="GO:1990246">
    <property type="term" value="C:uniplex complex"/>
    <property type="evidence" value="ECO:0007669"/>
    <property type="project" value="TreeGrafter"/>
</dbReference>
<evidence type="ECO:0000256" key="1">
    <source>
        <dbReference type="ARBA" id="ARBA00004273"/>
    </source>
</evidence>
<keyword evidence="2" id="KW-0677">Repeat</keyword>
<dbReference type="GO" id="GO:0051560">
    <property type="term" value="P:mitochondrial calcium ion homeostasis"/>
    <property type="evidence" value="ECO:0007669"/>
    <property type="project" value="TreeGrafter"/>
</dbReference>
<evidence type="ECO:0000256" key="3">
    <source>
        <dbReference type="ARBA" id="ARBA00023136"/>
    </source>
</evidence>
<accession>A0A4W5K6L3</accession>
<dbReference type="GO" id="GO:0005509">
    <property type="term" value="F:calcium ion binding"/>
    <property type="evidence" value="ECO:0007669"/>
    <property type="project" value="InterPro"/>
</dbReference>
<organism evidence="5 6">
    <name type="scientific">Hucho hucho</name>
    <name type="common">huchen</name>
    <dbReference type="NCBI Taxonomy" id="62062"/>
    <lineage>
        <taxon>Eukaryota</taxon>
        <taxon>Metazoa</taxon>
        <taxon>Chordata</taxon>
        <taxon>Craniata</taxon>
        <taxon>Vertebrata</taxon>
        <taxon>Euteleostomi</taxon>
        <taxon>Actinopterygii</taxon>
        <taxon>Neopterygii</taxon>
        <taxon>Teleostei</taxon>
        <taxon>Protacanthopterygii</taxon>
        <taxon>Salmoniformes</taxon>
        <taxon>Salmonidae</taxon>
        <taxon>Salmoninae</taxon>
        <taxon>Hucho</taxon>
    </lineage>
</organism>
<reference evidence="5" key="3">
    <citation type="submission" date="2025-09" db="UniProtKB">
        <authorList>
            <consortium name="Ensembl"/>
        </authorList>
    </citation>
    <scope>IDENTIFICATION</scope>
</reference>
<evidence type="ECO:0000313" key="6">
    <source>
        <dbReference type="Proteomes" id="UP000314982"/>
    </source>
</evidence>
<dbReference type="GO" id="GO:0036444">
    <property type="term" value="P:calcium import into the mitochondrion"/>
    <property type="evidence" value="ECO:0007669"/>
    <property type="project" value="TreeGrafter"/>
</dbReference>
<sequence length="98" mass="11546">KKSFLFLCAVALWCILIRQAVFPSMPCVKEPEVDLIIDRETQVKMPSKKSFKEGDVYMSSHEQRFRLFSSVEYEGQLYMTPQNFIESVTMSEPRSMYY</sequence>
<keyword evidence="4" id="KW-0732">Signal</keyword>
<keyword evidence="6" id="KW-1185">Reference proteome</keyword>
<dbReference type="AlphaFoldDB" id="A0A4W5K6L3"/>
<comment type="subcellular location">
    <subcellularLocation>
        <location evidence="1">Mitochondrion inner membrane</location>
    </subcellularLocation>
</comment>
<dbReference type="InterPro" id="IPR039800">
    <property type="entry name" value="MICU1/2/3"/>
</dbReference>
<dbReference type="Proteomes" id="UP000314982">
    <property type="component" value="Unassembled WGS sequence"/>
</dbReference>
<evidence type="ECO:0000256" key="4">
    <source>
        <dbReference type="SAM" id="SignalP"/>
    </source>
</evidence>
<keyword evidence="3" id="KW-0472">Membrane</keyword>
<dbReference type="PANTHER" id="PTHR12294">
    <property type="entry name" value="EF HAND DOMAIN FAMILY A1,A2-RELATED"/>
    <property type="match status" value="1"/>
</dbReference>
<feature type="chain" id="PRO_5021412343" evidence="4">
    <location>
        <begin position="21"/>
        <end position="98"/>
    </location>
</feature>
<reference evidence="5" key="2">
    <citation type="submission" date="2025-08" db="UniProtKB">
        <authorList>
            <consortium name="Ensembl"/>
        </authorList>
    </citation>
    <scope>IDENTIFICATION</scope>
</reference>
<evidence type="ECO:0000256" key="2">
    <source>
        <dbReference type="ARBA" id="ARBA00022737"/>
    </source>
</evidence>
<evidence type="ECO:0000313" key="5">
    <source>
        <dbReference type="Ensembl" id="ENSHHUP00000007649.1"/>
    </source>
</evidence>
<dbReference type="PANTHER" id="PTHR12294:SF10">
    <property type="entry name" value="CALCIUM UPTAKE PROTEIN 3, MITOCHONDRIAL"/>
    <property type="match status" value="1"/>
</dbReference>
<feature type="signal peptide" evidence="4">
    <location>
        <begin position="1"/>
        <end position="20"/>
    </location>
</feature>